<accession>A9KHJ4</accession>
<evidence type="ECO:0000256" key="1">
    <source>
        <dbReference type="ARBA" id="ARBA00023125"/>
    </source>
</evidence>
<dbReference type="PRINTS" id="PR00455">
    <property type="entry name" value="HTHTETR"/>
</dbReference>
<evidence type="ECO:0000259" key="3">
    <source>
        <dbReference type="PROSITE" id="PS50977"/>
    </source>
</evidence>
<proteinExistence type="predicted"/>
<dbReference type="AlphaFoldDB" id="A9KHJ4"/>
<dbReference type="InterPro" id="IPR050624">
    <property type="entry name" value="HTH-type_Tx_Regulator"/>
</dbReference>
<dbReference type="InterPro" id="IPR009057">
    <property type="entry name" value="Homeodomain-like_sf"/>
</dbReference>
<organism evidence="4 5">
    <name type="scientific">Lachnoclostridium phytofermentans (strain ATCC 700394 / DSM 18823 / ISDg)</name>
    <name type="common">Clostridium phytofermentans</name>
    <dbReference type="NCBI Taxonomy" id="357809"/>
    <lineage>
        <taxon>Bacteria</taxon>
        <taxon>Bacillati</taxon>
        <taxon>Bacillota</taxon>
        <taxon>Clostridia</taxon>
        <taxon>Lachnospirales</taxon>
        <taxon>Lachnospiraceae</taxon>
    </lineage>
</organism>
<dbReference type="Pfam" id="PF00440">
    <property type="entry name" value="TetR_N"/>
    <property type="match status" value="1"/>
</dbReference>
<dbReference type="eggNOG" id="COG1309">
    <property type="taxonomic scope" value="Bacteria"/>
</dbReference>
<dbReference type="PANTHER" id="PTHR43479:SF11">
    <property type="entry name" value="ACREF_ENVCD OPERON REPRESSOR-RELATED"/>
    <property type="match status" value="1"/>
</dbReference>
<dbReference type="SUPFAM" id="SSF46689">
    <property type="entry name" value="Homeodomain-like"/>
    <property type="match status" value="1"/>
</dbReference>
<dbReference type="OrthoDB" id="9812484at2"/>
<dbReference type="HOGENOM" id="CLU_069356_12_2_9"/>
<feature type="domain" description="HTH tetR-type" evidence="3">
    <location>
        <begin position="9"/>
        <end position="69"/>
    </location>
</feature>
<gene>
    <name evidence="4" type="ordered locus">Cphy_1910</name>
</gene>
<dbReference type="KEGG" id="cpy:Cphy_1910"/>
<dbReference type="EMBL" id="CP000885">
    <property type="protein sequence ID" value="ABX42279.1"/>
    <property type="molecule type" value="Genomic_DNA"/>
</dbReference>
<dbReference type="PANTHER" id="PTHR43479">
    <property type="entry name" value="ACREF/ENVCD OPERON REPRESSOR-RELATED"/>
    <property type="match status" value="1"/>
</dbReference>
<keyword evidence="5" id="KW-1185">Reference proteome</keyword>
<dbReference type="STRING" id="357809.Cphy_1910"/>
<dbReference type="Gene3D" id="1.10.357.10">
    <property type="entry name" value="Tetracycline Repressor, domain 2"/>
    <property type="match status" value="1"/>
</dbReference>
<dbReference type="PROSITE" id="PS01081">
    <property type="entry name" value="HTH_TETR_1"/>
    <property type="match status" value="1"/>
</dbReference>
<evidence type="ECO:0000313" key="5">
    <source>
        <dbReference type="Proteomes" id="UP000000370"/>
    </source>
</evidence>
<dbReference type="RefSeq" id="WP_012199933.1">
    <property type="nucleotide sequence ID" value="NC_010001.1"/>
</dbReference>
<dbReference type="InterPro" id="IPR023772">
    <property type="entry name" value="DNA-bd_HTH_TetR-type_CS"/>
</dbReference>
<dbReference type="GO" id="GO:0003677">
    <property type="term" value="F:DNA binding"/>
    <property type="evidence" value="ECO:0007669"/>
    <property type="project" value="UniProtKB-UniRule"/>
</dbReference>
<keyword evidence="1 2" id="KW-0238">DNA-binding</keyword>
<sequence length="207" mass="23987">MGRVTENKQAKRNSIFHSSFDLFRTKGFFQTSISDIVTKAGVAKGTFYLYFKDKYDLRDKLIAFKAGTLFHAAELNLSETNIKDFPERLIFIADQIIDRLAMEPDFLKFISKNLSWGVFKTALLKGHETGETDFYNAYLHMVEESPYEFKNPEIMLFMIVELVGSSCYSCILDDEPLTMEDYKPYLYEVIRGIIQMQIVKKKSSNEV</sequence>
<feature type="DNA-binding region" description="H-T-H motif" evidence="2">
    <location>
        <begin position="32"/>
        <end position="51"/>
    </location>
</feature>
<dbReference type="InterPro" id="IPR001647">
    <property type="entry name" value="HTH_TetR"/>
</dbReference>
<evidence type="ECO:0000313" key="4">
    <source>
        <dbReference type="EMBL" id="ABX42279.1"/>
    </source>
</evidence>
<dbReference type="Proteomes" id="UP000000370">
    <property type="component" value="Chromosome"/>
</dbReference>
<reference evidence="5" key="1">
    <citation type="submission" date="2007-11" db="EMBL/GenBank/DDBJ databases">
        <title>Complete genome sequence of Clostridium phytofermentans ISDg.</title>
        <authorList>
            <person name="Leschine S.B."/>
            <person name="Warnick T.A."/>
            <person name="Blanchard J.L."/>
            <person name="Schnell D.J."/>
            <person name="Petit E.L."/>
            <person name="LaTouf W.G."/>
            <person name="Copeland A."/>
            <person name="Lucas S."/>
            <person name="Lapidus A."/>
            <person name="Barry K."/>
            <person name="Glavina del Rio T."/>
            <person name="Dalin E."/>
            <person name="Tice H."/>
            <person name="Pitluck S."/>
            <person name="Kiss H."/>
            <person name="Brettin T."/>
            <person name="Bruce D."/>
            <person name="Detter J.C."/>
            <person name="Han C."/>
            <person name="Kuske C."/>
            <person name="Schmutz J."/>
            <person name="Larimer F."/>
            <person name="Land M."/>
            <person name="Hauser L."/>
            <person name="Kyrpides N."/>
            <person name="Kim E.A."/>
            <person name="Richardson P."/>
        </authorList>
    </citation>
    <scope>NUCLEOTIDE SEQUENCE [LARGE SCALE GENOMIC DNA]</scope>
    <source>
        <strain evidence="5">ATCC 700394 / DSM 18823 / ISDg</strain>
    </source>
</reference>
<dbReference type="PROSITE" id="PS50977">
    <property type="entry name" value="HTH_TETR_2"/>
    <property type="match status" value="1"/>
</dbReference>
<evidence type="ECO:0000256" key="2">
    <source>
        <dbReference type="PROSITE-ProRule" id="PRU00335"/>
    </source>
</evidence>
<name>A9KHJ4_LACP7</name>
<protein>
    <submittedName>
        <fullName evidence="4">Transcriptional regulator, TetR family</fullName>
    </submittedName>
</protein>